<dbReference type="Gene3D" id="3.40.30.10">
    <property type="entry name" value="Glutaredoxin"/>
    <property type="match status" value="1"/>
</dbReference>
<dbReference type="EMBL" id="CADCWA010000030">
    <property type="protein sequence ID" value="CAA9501933.1"/>
    <property type="molecule type" value="Genomic_DNA"/>
</dbReference>
<organism evidence="2">
    <name type="scientific">uncultured Sphingomonas sp</name>
    <dbReference type="NCBI Taxonomy" id="158754"/>
    <lineage>
        <taxon>Bacteria</taxon>
        <taxon>Pseudomonadati</taxon>
        <taxon>Pseudomonadota</taxon>
        <taxon>Alphaproteobacteria</taxon>
        <taxon>Sphingomonadales</taxon>
        <taxon>Sphingomonadaceae</taxon>
        <taxon>Sphingomonas</taxon>
        <taxon>environmental samples</taxon>
    </lineage>
</organism>
<protein>
    <recommendedName>
        <fullName evidence="1">Thioredoxin-like fold domain-containing protein</fullName>
    </recommendedName>
</protein>
<feature type="domain" description="Thioredoxin-like fold" evidence="1">
    <location>
        <begin position="57"/>
        <end position="243"/>
    </location>
</feature>
<evidence type="ECO:0000313" key="2">
    <source>
        <dbReference type="EMBL" id="CAA9501933.1"/>
    </source>
</evidence>
<accession>A0A6J4SQN1</accession>
<dbReference type="AlphaFoldDB" id="A0A6J4SQN1"/>
<dbReference type="InterPro" id="IPR012336">
    <property type="entry name" value="Thioredoxin-like_fold"/>
</dbReference>
<proteinExistence type="predicted"/>
<dbReference type="RefSeq" id="WP_294167814.1">
    <property type="nucleotide sequence ID" value="NZ_CADCWA010000030.1"/>
</dbReference>
<dbReference type="Gene3D" id="1.10.40.110">
    <property type="match status" value="1"/>
</dbReference>
<name>A0A6J4SQN1_9SPHN</name>
<dbReference type="Pfam" id="PF13462">
    <property type="entry name" value="Thioredoxin_4"/>
    <property type="match status" value="1"/>
</dbReference>
<reference evidence="2" key="1">
    <citation type="submission" date="2020-02" db="EMBL/GenBank/DDBJ databases">
        <authorList>
            <person name="Meier V. D."/>
        </authorList>
    </citation>
    <scope>NUCLEOTIDE SEQUENCE</scope>
    <source>
        <strain evidence="2">AVDCRST_MAG31</strain>
    </source>
</reference>
<sequence length="248" mass="26130">MKAAIGIGALALLLTGCGEGTGGNSTAGGSGGGAIPAAIAAPNGGDWTQTVTPTPEGGFAMGNPNAPIKLVEYASMTCHVCAEFSKTGEQPLIDNYVKKGLVNFEIRNFIRDPADLAAAMLARCNGPAAFFKLSDQMFANQDEWLNKLQTMTPADQQRLSTLQPQQAVQALAQQAGLVDFVRVRGVPAQKAQQCLANEGELNRLVQMQQKATADIPNFPGTPTFTINGKLAENAANWKALEPQLRAAF</sequence>
<gene>
    <name evidence="2" type="ORF">AVDCRST_MAG31-440</name>
</gene>
<dbReference type="SUPFAM" id="SSF52833">
    <property type="entry name" value="Thioredoxin-like"/>
    <property type="match status" value="1"/>
</dbReference>
<dbReference type="PROSITE" id="PS51257">
    <property type="entry name" value="PROKAR_LIPOPROTEIN"/>
    <property type="match status" value="1"/>
</dbReference>
<evidence type="ECO:0000259" key="1">
    <source>
        <dbReference type="Pfam" id="PF13462"/>
    </source>
</evidence>
<dbReference type="InterPro" id="IPR036249">
    <property type="entry name" value="Thioredoxin-like_sf"/>
</dbReference>